<accession>A0A0L0BUQ6</accession>
<keyword evidence="1" id="KW-1133">Transmembrane helix</keyword>
<evidence type="ECO:0000313" key="3">
    <source>
        <dbReference type="Proteomes" id="UP000037069"/>
    </source>
</evidence>
<dbReference type="AlphaFoldDB" id="A0A0L0BUQ6"/>
<keyword evidence="1" id="KW-0472">Membrane</keyword>
<feature type="transmembrane region" description="Helical" evidence="1">
    <location>
        <begin position="44"/>
        <end position="65"/>
    </location>
</feature>
<keyword evidence="1" id="KW-0812">Transmembrane</keyword>
<organism evidence="2 3">
    <name type="scientific">Lucilia cuprina</name>
    <name type="common">Green bottle fly</name>
    <name type="synonym">Australian sheep blowfly</name>
    <dbReference type="NCBI Taxonomy" id="7375"/>
    <lineage>
        <taxon>Eukaryota</taxon>
        <taxon>Metazoa</taxon>
        <taxon>Ecdysozoa</taxon>
        <taxon>Arthropoda</taxon>
        <taxon>Hexapoda</taxon>
        <taxon>Insecta</taxon>
        <taxon>Pterygota</taxon>
        <taxon>Neoptera</taxon>
        <taxon>Endopterygota</taxon>
        <taxon>Diptera</taxon>
        <taxon>Brachycera</taxon>
        <taxon>Muscomorpha</taxon>
        <taxon>Oestroidea</taxon>
        <taxon>Calliphoridae</taxon>
        <taxon>Luciliinae</taxon>
        <taxon>Lucilia</taxon>
    </lineage>
</organism>
<gene>
    <name evidence="2" type="ORF">FF38_09101</name>
</gene>
<sequence length="156" mass="17807">MPNWFSNIKVIEAELRDFSLSMTTFSGVPKDVNNSCNGSFTSSVALDLIIFAWSYFVNLSIYYLYASKALSSKVTGILAESLLDIRPSSPLKRTSMTILYFFSLEASIFFGTTNTGELYGDLDGLIIPWSNYNNYFQHHLLLLDLLMFYNVQLIWF</sequence>
<dbReference type="EMBL" id="JRES01001434">
    <property type="protein sequence ID" value="KNC22939.1"/>
    <property type="molecule type" value="Genomic_DNA"/>
</dbReference>
<keyword evidence="3" id="KW-1185">Reference proteome</keyword>
<feature type="transmembrane region" description="Helical" evidence="1">
    <location>
        <begin position="136"/>
        <end position="155"/>
    </location>
</feature>
<comment type="caution">
    <text evidence="2">The sequence shown here is derived from an EMBL/GenBank/DDBJ whole genome shotgun (WGS) entry which is preliminary data.</text>
</comment>
<name>A0A0L0BUQ6_LUCCU</name>
<dbReference type="Proteomes" id="UP000037069">
    <property type="component" value="Unassembled WGS sequence"/>
</dbReference>
<reference evidence="2 3" key="1">
    <citation type="journal article" date="2015" name="Nat. Commun.">
        <title>Lucilia cuprina genome unlocks parasitic fly biology to underpin future interventions.</title>
        <authorList>
            <person name="Anstead C.A."/>
            <person name="Korhonen P.K."/>
            <person name="Young N.D."/>
            <person name="Hall R.S."/>
            <person name="Jex A.R."/>
            <person name="Murali S.C."/>
            <person name="Hughes D.S."/>
            <person name="Lee S.F."/>
            <person name="Perry T."/>
            <person name="Stroehlein A.J."/>
            <person name="Ansell B.R."/>
            <person name="Breugelmans B."/>
            <person name="Hofmann A."/>
            <person name="Qu J."/>
            <person name="Dugan S."/>
            <person name="Lee S.L."/>
            <person name="Chao H."/>
            <person name="Dinh H."/>
            <person name="Han Y."/>
            <person name="Doddapaneni H.V."/>
            <person name="Worley K.C."/>
            <person name="Muzny D.M."/>
            <person name="Ioannidis P."/>
            <person name="Waterhouse R.M."/>
            <person name="Zdobnov E.M."/>
            <person name="James P.J."/>
            <person name="Bagnall N.H."/>
            <person name="Kotze A.C."/>
            <person name="Gibbs R.A."/>
            <person name="Richards S."/>
            <person name="Batterham P."/>
            <person name="Gasser R.B."/>
        </authorList>
    </citation>
    <scope>NUCLEOTIDE SEQUENCE [LARGE SCALE GENOMIC DNA]</scope>
    <source>
        <strain evidence="2 3">LS</strain>
        <tissue evidence="2">Full body</tissue>
    </source>
</reference>
<evidence type="ECO:0000256" key="1">
    <source>
        <dbReference type="SAM" id="Phobius"/>
    </source>
</evidence>
<proteinExistence type="predicted"/>
<protein>
    <submittedName>
        <fullName evidence="2">Uncharacterized protein</fullName>
    </submittedName>
</protein>
<evidence type="ECO:0000313" key="2">
    <source>
        <dbReference type="EMBL" id="KNC22939.1"/>
    </source>
</evidence>
<feature type="transmembrane region" description="Helical" evidence="1">
    <location>
        <begin position="98"/>
        <end position="116"/>
    </location>
</feature>